<dbReference type="EMBL" id="MRCG01000007">
    <property type="protein sequence ID" value="OKH48139.1"/>
    <property type="molecule type" value="Genomic_DNA"/>
</dbReference>
<dbReference type="InterPro" id="IPR007712">
    <property type="entry name" value="RelE/ParE_toxin"/>
</dbReference>
<dbReference type="PANTHER" id="PTHR38813">
    <property type="match status" value="1"/>
</dbReference>
<dbReference type="PANTHER" id="PTHR38813:SF1">
    <property type="entry name" value="TOXIN RELE1-RELATED"/>
    <property type="match status" value="1"/>
</dbReference>
<organism evidence="2 3">
    <name type="scientific">Phormidium tenue NIES-30</name>
    <dbReference type="NCBI Taxonomy" id="549789"/>
    <lineage>
        <taxon>Bacteria</taxon>
        <taxon>Bacillati</taxon>
        <taxon>Cyanobacteriota</taxon>
        <taxon>Cyanophyceae</taxon>
        <taxon>Oscillatoriophycideae</taxon>
        <taxon>Oscillatoriales</taxon>
        <taxon>Oscillatoriaceae</taxon>
        <taxon>Phormidium</taxon>
    </lineage>
</organism>
<gene>
    <name evidence="2" type="ORF">NIES30_11635</name>
</gene>
<accession>A0A1U7J5X5</accession>
<reference evidence="2 3" key="1">
    <citation type="submission" date="2016-11" db="EMBL/GenBank/DDBJ databases">
        <title>Draft Genome Sequences of Nine Cyanobacterial Strains from Diverse Habitats.</title>
        <authorList>
            <person name="Zhu T."/>
            <person name="Hou S."/>
            <person name="Lu X."/>
            <person name="Hess W.R."/>
        </authorList>
    </citation>
    <scope>NUCLEOTIDE SEQUENCE [LARGE SCALE GENOMIC DNA]</scope>
    <source>
        <strain evidence="2 3">NIES-30</strain>
    </source>
</reference>
<dbReference type="InterPro" id="IPR035093">
    <property type="entry name" value="RelE/ParE_toxin_dom_sf"/>
</dbReference>
<dbReference type="Proteomes" id="UP000185557">
    <property type="component" value="Unassembled WGS sequence"/>
</dbReference>
<dbReference type="STRING" id="549789.NIES30_11635"/>
<evidence type="ECO:0000313" key="3">
    <source>
        <dbReference type="Proteomes" id="UP000185557"/>
    </source>
</evidence>
<dbReference type="Pfam" id="PF05016">
    <property type="entry name" value="ParE_toxin"/>
    <property type="match status" value="1"/>
</dbReference>
<proteinExistence type="predicted"/>
<keyword evidence="3" id="KW-1185">Reference proteome</keyword>
<dbReference type="Gene3D" id="3.30.2310.20">
    <property type="entry name" value="RelE-like"/>
    <property type="match status" value="1"/>
</dbReference>
<dbReference type="OrthoDB" id="163524at2"/>
<dbReference type="AlphaFoldDB" id="A0A1U7J5X5"/>
<name>A0A1U7J5X5_9CYAN</name>
<dbReference type="RefSeq" id="WP_073608593.1">
    <property type="nucleotide sequence ID" value="NZ_MRCG01000007.1"/>
</dbReference>
<comment type="caution">
    <text evidence="2">The sequence shown here is derived from an EMBL/GenBank/DDBJ whole genome shotgun (WGS) entry which is preliminary data.</text>
</comment>
<dbReference type="SUPFAM" id="SSF143011">
    <property type="entry name" value="RelE-like"/>
    <property type="match status" value="1"/>
</dbReference>
<dbReference type="InterPro" id="IPR052747">
    <property type="entry name" value="TA_system_RelE_toxin"/>
</dbReference>
<evidence type="ECO:0000256" key="1">
    <source>
        <dbReference type="ARBA" id="ARBA00022649"/>
    </source>
</evidence>
<protein>
    <recommendedName>
        <fullName evidence="4">Plasmid stabilization protein</fullName>
    </recommendedName>
</protein>
<sequence>MNWQVRYTKTFYKELAKIPEKVRQQIEEFAFGYTTKENPFGAGKVEKLKGYDDFYKVRFGSYRLGLRIDQENQVIEFRRVRHRQDIYRKFP</sequence>
<evidence type="ECO:0000313" key="2">
    <source>
        <dbReference type="EMBL" id="OKH48139.1"/>
    </source>
</evidence>
<keyword evidence="1" id="KW-1277">Toxin-antitoxin system</keyword>
<evidence type="ECO:0008006" key="4">
    <source>
        <dbReference type="Google" id="ProtNLM"/>
    </source>
</evidence>